<dbReference type="PROSITE" id="PS50879">
    <property type="entry name" value="RNASE_H_1"/>
    <property type="match status" value="1"/>
</dbReference>
<dbReference type="EMBL" id="LCEQ01000028">
    <property type="protein sequence ID" value="KKS74771.1"/>
    <property type="molecule type" value="Genomic_DNA"/>
</dbReference>
<proteinExistence type="predicted"/>
<dbReference type="InterPro" id="IPR012337">
    <property type="entry name" value="RNaseH-like_sf"/>
</dbReference>
<dbReference type="InterPro" id="IPR002156">
    <property type="entry name" value="RNaseH_domain"/>
</dbReference>
<organism evidence="2 3">
    <name type="scientific">Candidatus Azambacteria bacterium GW2011_GWA2_42_9</name>
    <dbReference type="NCBI Taxonomy" id="1618613"/>
    <lineage>
        <taxon>Bacteria</taxon>
        <taxon>Candidatus Azamiibacteriota</taxon>
    </lineage>
</organism>
<evidence type="ECO:0000313" key="3">
    <source>
        <dbReference type="Proteomes" id="UP000034563"/>
    </source>
</evidence>
<accession>A0A0G1DVE5</accession>
<dbReference type="PANTHER" id="PTHR46387:SF2">
    <property type="entry name" value="RIBONUCLEASE HI"/>
    <property type="match status" value="1"/>
</dbReference>
<name>A0A0G1DVE5_9BACT</name>
<evidence type="ECO:0000259" key="1">
    <source>
        <dbReference type="PROSITE" id="PS50879"/>
    </source>
</evidence>
<dbReference type="AlphaFoldDB" id="A0A0G1DVE5"/>
<sequence length="140" mass="16063">MINQREAVIYADGGSRGNPGPAAAGVVFTDESGRVLKEYSHYLGEATNNQAEYEAVIFALQKAKQLKFKNIEIRVDSELIGRQLLGEWKIKDPDLQPLFIKAWNLRLDYEKVDIKIIRREQNKEADKLVNRELDSKNKLF</sequence>
<reference evidence="2 3" key="1">
    <citation type="journal article" date="2015" name="Nature">
        <title>rRNA introns, odd ribosomes, and small enigmatic genomes across a large radiation of phyla.</title>
        <authorList>
            <person name="Brown C.T."/>
            <person name="Hug L.A."/>
            <person name="Thomas B.C."/>
            <person name="Sharon I."/>
            <person name="Castelle C.J."/>
            <person name="Singh A."/>
            <person name="Wilkins M.J."/>
            <person name="Williams K.H."/>
            <person name="Banfield J.F."/>
        </authorList>
    </citation>
    <scope>NUCLEOTIDE SEQUENCE [LARGE SCALE GENOMIC DNA]</scope>
</reference>
<dbReference type="SUPFAM" id="SSF53098">
    <property type="entry name" value="Ribonuclease H-like"/>
    <property type="match status" value="1"/>
</dbReference>
<protein>
    <submittedName>
        <fullName evidence="2">Ribonuclease H</fullName>
    </submittedName>
</protein>
<dbReference type="GO" id="GO:0004523">
    <property type="term" value="F:RNA-DNA hybrid ribonuclease activity"/>
    <property type="evidence" value="ECO:0007669"/>
    <property type="project" value="InterPro"/>
</dbReference>
<dbReference type="GO" id="GO:0003676">
    <property type="term" value="F:nucleic acid binding"/>
    <property type="evidence" value="ECO:0007669"/>
    <property type="project" value="InterPro"/>
</dbReference>
<dbReference type="Proteomes" id="UP000034563">
    <property type="component" value="Unassembled WGS sequence"/>
</dbReference>
<evidence type="ECO:0000313" key="2">
    <source>
        <dbReference type="EMBL" id="KKS74771.1"/>
    </source>
</evidence>
<gene>
    <name evidence="2" type="ORF">UV48_C0028G0006</name>
</gene>
<dbReference type="Pfam" id="PF13456">
    <property type="entry name" value="RVT_3"/>
    <property type="match status" value="1"/>
</dbReference>
<comment type="caution">
    <text evidence="2">The sequence shown here is derived from an EMBL/GenBank/DDBJ whole genome shotgun (WGS) entry which is preliminary data.</text>
</comment>
<dbReference type="PATRIC" id="fig|1618613.3.peg.617"/>
<dbReference type="InterPro" id="IPR036397">
    <property type="entry name" value="RNaseH_sf"/>
</dbReference>
<dbReference type="CDD" id="cd09279">
    <property type="entry name" value="RNase_HI_like"/>
    <property type="match status" value="1"/>
</dbReference>
<dbReference type="PANTHER" id="PTHR46387">
    <property type="entry name" value="POLYNUCLEOTIDYL TRANSFERASE, RIBONUCLEASE H-LIKE SUPERFAMILY PROTEIN"/>
    <property type="match status" value="1"/>
</dbReference>
<feature type="domain" description="RNase H type-1" evidence="1">
    <location>
        <begin position="3"/>
        <end position="134"/>
    </location>
</feature>
<dbReference type="Gene3D" id="3.30.420.10">
    <property type="entry name" value="Ribonuclease H-like superfamily/Ribonuclease H"/>
    <property type="match status" value="1"/>
</dbReference>